<reference evidence="7" key="1">
    <citation type="submission" date="2020-07" db="EMBL/GenBank/DDBJ databases">
        <title>Severe corrosion of carbon steel in oil field produced water can be linked to methanogenic archaea containing a special type of NiFe hydrogenase.</title>
        <authorList>
            <person name="Lahme S."/>
            <person name="Mand J."/>
            <person name="Longwell J."/>
            <person name="Smith R."/>
            <person name="Enning D."/>
        </authorList>
    </citation>
    <scope>NUCLEOTIDE SEQUENCE</scope>
    <source>
        <strain evidence="7">MIC098Bin6</strain>
    </source>
</reference>
<protein>
    <submittedName>
        <fullName evidence="7">VTT domain-containing protein</fullName>
    </submittedName>
</protein>
<comment type="catalytic activity">
    <reaction evidence="1">
        <text>a 1,2-diacyl-sn-glycero-3-phosphocholine + H2O = a 1,2-diacyl-sn-glycero-3-phosphate + choline + H(+)</text>
        <dbReference type="Rhea" id="RHEA:14445"/>
        <dbReference type="ChEBI" id="CHEBI:15354"/>
        <dbReference type="ChEBI" id="CHEBI:15377"/>
        <dbReference type="ChEBI" id="CHEBI:15378"/>
        <dbReference type="ChEBI" id="CHEBI:57643"/>
        <dbReference type="ChEBI" id="CHEBI:58608"/>
        <dbReference type="EC" id="3.1.4.4"/>
    </reaction>
</comment>
<organism evidence="7 8">
    <name type="scientific">Desulfotignum balticum</name>
    <dbReference type="NCBI Taxonomy" id="115781"/>
    <lineage>
        <taxon>Bacteria</taxon>
        <taxon>Pseudomonadati</taxon>
        <taxon>Thermodesulfobacteriota</taxon>
        <taxon>Desulfobacteria</taxon>
        <taxon>Desulfobacterales</taxon>
        <taxon>Desulfobacteraceae</taxon>
        <taxon>Desulfotignum</taxon>
    </lineage>
</organism>
<keyword evidence="5" id="KW-0472">Membrane</keyword>
<keyword evidence="2" id="KW-0677">Repeat</keyword>
<dbReference type="CDD" id="cd09143">
    <property type="entry name" value="PLDc_vPLD1_2_like_bac_2"/>
    <property type="match status" value="1"/>
</dbReference>
<dbReference type="CDD" id="cd09140">
    <property type="entry name" value="PLDc_vPLD1_2_like_bac_1"/>
    <property type="match status" value="1"/>
</dbReference>
<dbReference type="PANTHER" id="PTHR18896">
    <property type="entry name" value="PHOSPHOLIPASE D"/>
    <property type="match status" value="1"/>
</dbReference>
<name>A0A931CPC8_9BACT</name>
<proteinExistence type="predicted"/>
<evidence type="ECO:0000256" key="5">
    <source>
        <dbReference type="SAM" id="Phobius"/>
    </source>
</evidence>
<feature type="transmembrane region" description="Helical" evidence="5">
    <location>
        <begin position="643"/>
        <end position="662"/>
    </location>
</feature>
<dbReference type="GO" id="GO:0009395">
    <property type="term" value="P:phospholipid catabolic process"/>
    <property type="evidence" value="ECO:0007669"/>
    <property type="project" value="TreeGrafter"/>
</dbReference>
<feature type="domain" description="PLD phosphodiesterase" evidence="6">
    <location>
        <begin position="126"/>
        <end position="153"/>
    </location>
</feature>
<evidence type="ECO:0000259" key="6">
    <source>
        <dbReference type="PROSITE" id="PS50035"/>
    </source>
</evidence>
<dbReference type="InterPro" id="IPR032816">
    <property type="entry name" value="VTT_dom"/>
</dbReference>
<comment type="caution">
    <text evidence="7">The sequence shown here is derived from an EMBL/GenBank/DDBJ whole genome shotgun (WGS) entry which is preliminary data.</text>
</comment>
<feature type="domain" description="PLD phosphodiesterase" evidence="6">
    <location>
        <begin position="342"/>
        <end position="369"/>
    </location>
</feature>
<evidence type="ECO:0000256" key="4">
    <source>
        <dbReference type="ARBA" id="ARBA00023098"/>
    </source>
</evidence>
<evidence type="ECO:0000313" key="8">
    <source>
        <dbReference type="Proteomes" id="UP000706172"/>
    </source>
</evidence>
<keyword evidence="3" id="KW-0378">Hydrolase</keyword>
<evidence type="ECO:0000256" key="2">
    <source>
        <dbReference type="ARBA" id="ARBA00022737"/>
    </source>
</evidence>
<evidence type="ECO:0000256" key="1">
    <source>
        <dbReference type="ARBA" id="ARBA00000798"/>
    </source>
</evidence>
<feature type="transmembrane region" description="Helical" evidence="5">
    <location>
        <begin position="487"/>
        <end position="506"/>
    </location>
</feature>
<sequence>MTLLKENDNCWCLAHAQKAAFLIDGAAYFSAVADAMEQAKKTIFIAAWDIDSRIALLRGNGVPDDQTDLGAFLNDKVKRTPELHVYILNWDFPMLYVREREWLPILKLGWKTHGRIFYHQDDQHPVGASQHQKLVVIDNQVAFCGGLDLTNSRWDTPEHRLDDPRRTTPDGEAYPPFHDIQMAVQGEAAEKLGQLFTDRWQWATGYSIALPKTASAPPWPENLPPDLLDIQMGISRTLPAYKGRDQVLEVETLYTDGIKAAEKAIYIETQYLTSAKIAGALEDSLSQEQGPDICIVLPRESSGWLEQSTMDSIRARVLKQLSAADDHHRLQVFYPALDDEKTALYVHAKLMIVDDRLALIGSANVSNRSMRFDSECVLAVAAKEDDSVGEAILSLRNRLLAEHLDKPVDDVVKVFARQGAMNQTIASLSESSGRRLQKLAFDQALPVDGAAIVRDHELLDPETPIAFDRMMDRFARNEQGTSKMPQVMKLAGVLLILLALAAAWRWSPLAEWATRENLAAWAEKIQDQPLSFLIVMGGYIAGGFLMVPVTLLVGVTAMVFDPVMGALYAWSGCLVSALTTFWAGAGLGKQMVRKVAGKKLNHISRQMARQGILTVALIRNIPVAPFSLVNLIAGASHIRLKDYLLGTAAGMLPGILIITIFADRLLHTIQHPGWVNGLIAAALAVVMIAGNIWVTKRLSDKGGKK</sequence>
<dbReference type="SMART" id="SM00155">
    <property type="entry name" value="PLDc"/>
    <property type="match status" value="2"/>
</dbReference>
<dbReference type="PROSITE" id="PS50035">
    <property type="entry name" value="PLD"/>
    <property type="match status" value="2"/>
</dbReference>
<evidence type="ECO:0000256" key="3">
    <source>
        <dbReference type="ARBA" id="ARBA00022801"/>
    </source>
</evidence>
<dbReference type="SUPFAM" id="SSF56024">
    <property type="entry name" value="Phospholipase D/nuclease"/>
    <property type="match status" value="2"/>
</dbReference>
<dbReference type="Pfam" id="PF09335">
    <property type="entry name" value="VTT_dom"/>
    <property type="match status" value="1"/>
</dbReference>
<gene>
    <name evidence="7" type="ORF">H0S81_02190</name>
</gene>
<keyword evidence="4" id="KW-0443">Lipid metabolism</keyword>
<dbReference type="Gene3D" id="3.30.870.10">
    <property type="entry name" value="Endonuclease Chain A"/>
    <property type="match status" value="2"/>
</dbReference>
<evidence type="ECO:0000313" key="7">
    <source>
        <dbReference type="EMBL" id="MBG0778722.1"/>
    </source>
</evidence>
<dbReference type="GO" id="GO:0004630">
    <property type="term" value="F:phospholipase D activity"/>
    <property type="evidence" value="ECO:0007669"/>
    <property type="project" value="UniProtKB-EC"/>
</dbReference>
<dbReference type="InterPro" id="IPR015679">
    <property type="entry name" value="PLipase_D_fam"/>
</dbReference>
<dbReference type="EMBL" id="JACCQK010000089">
    <property type="protein sequence ID" value="MBG0778722.1"/>
    <property type="molecule type" value="Genomic_DNA"/>
</dbReference>
<dbReference type="Pfam" id="PF00614">
    <property type="entry name" value="PLDc"/>
    <property type="match status" value="1"/>
</dbReference>
<dbReference type="PANTHER" id="PTHR18896:SF76">
    <property type="entry name" value="PHOSPHOLIPASE"/>
    <property type="match status" value="1"/>
</dbReference>
<dbReference type="AlphaFoldDB" id="A0A931CPC8"/>
<feature type="transmembrane region" description="Helical" evidence="5">
    <location>
        <begin position="674"/>
        <end position="694"/>
    </location>
</feature>
<feature type="transmembrane region" description="Helical" evidence="5">
    <location>
        <begin position="566"/>
        <end position="588"/>
    </location>
</feature>
<dbReference type="Pfam" id="PF13091">
    <property type="entry name" value="PLDc_2"/>
    <property type="match status" value="1"/>
</dbReference>
<keyword evidence="5" id="KW-1133">Transmembrane helix</keyword>
<feature type="transmembrane region" description="Helical" evidence="5">
    <location>
        <begin position="532"/>
        <end position="560"/>
    </location>
</feature>
<dbReference type="InterPro" id="IPR001736">
    <property type="entry name" value="PLipase_D/transphosphatidylase"/>
</dbReference>
<accession>A0A931CPC8</accession>
<dbReference type="Proteomes" id="UP000706172">
    <property type="component" value="Unassembled WGS sequence"/>
</dbReference>
<dbReference type="InterPro" id="IPR025202">
    <property type="entry name" value="PLD-like_dom"/>
</dbReference>
<keyword evidence="5" id="KW-0812">Transmembrane</keyword>